<name>A0A919RZB8_9CLOT</name>
<evidence type="ECO:0000313" key="9">
    <source>
        <dbReference type="Proteomes" id="UP000679179"/>
    </source>
</evidence>
<keyword evidence="5 6" id="KW-0472">Membrane</keyword>
<dbReference type="InterPro" id="IPR019264">
    <property type="entry name" value="DUF2179"/>
</dbReference>
<protein>
    <submittedName>
        <fullName evidence="8">Membrane protein</fullName>
    </submittedName>
</protein>
<feature type="transmembrane region" description="Helical" evidence="6">
    <location>
        <begin position="7"/>
        <end position="27"/>
    </location>
</feature>
<evidence type="ECO:0000256" key="5">
    <source>
        <dbReference type="ARBA" id="ARBA00023136"/>
    </source>
</evidence>
<accession>A0A919RZB8</accession>
<dbReference type="InterPro" id="IPR003740">
    <property type="entry name" value="YitT"/>
</dbReference>
<feature type="transmembrane region" description="Helical" evidence="6">
    <location>
        <begin position="47"/>
        <end position="71"/>
    </location>
</feature>
<organism evidence="8 9">
    <name type="scientific">Clostridium polyendosporum</name>
    <dbReference type="NCBI Taxonomy" id="69208"/>
    <lineage>
        <taxon>Bacteria</taxon>
        <taxon>Bacillati</taxon>
        <taxon>Bacillota</taxon>
        <taxon>Clostridia</taxon>
        <taxon>Eubacteriales</taxon>
        <taxon>Clostridiaceae</taxon>
        <taxon>Clostridium</taxon>
    </lineage>
</organism>
<feature type="domain" description="DUF2179" evidence="7">
    <location>
        <begin position="219"/>
        <end position="273"/>
    </location>
</feature>
<dbReference type="PANTHER" id="PTHR33545">
    <property type="entry name" value="UPF0750 MEMBRANE PROTEIN YITT-RELATED"/>
    <property type="match status" value="1"/>
</dbReference>
<evidence type="ECO:0000259" key="7">
    <source>
        <dbReference type="Pfam" id="PF10035"/>
    </source>
</evidence>
<evidence type="ECO:0000256" key="6">
    <source>
        <dbReference type="SAM" id="Phobius"/>
    </source>
</evidence>
<keyword evidence="3 6" id="KW-0812">Transmembrane</keyword>
<dbReference type="RefSeq" id="WP_212903008.1">
    <property type="nucleotide sequence ID" value="NZ_BOPZ01000005.1"/>
</dbReference>
<comment type="caution">
    <text evidence="8">The sequence shown here is derived from an EMBL/GenBank/DDBJ whole genome shotgun (WGS) entry which is preliminary data.</text>
</comment>
<dbReference type="PANTHER" id="PTHR33545:SF9">
    <property type="entry name" value="UPF0750 MEMBRANE PROTEIN YITE"/>
    <property type="match status" value="1"/>
</dbReference>
<dbReference type="Pfam" id="PF10035">
    <property type="entry name" value="DUF2179"/>
    <property type="match status" value="1"/>
</dbReference>
<dbReference type="AlphaFoldDB" id="A0A919RZB8"/>
<dbReference type="CDD" id="cd16380">
    <property type="entry name" value="YitT_C"/>
    <property type="match status" value="1"/>
</dbReference>
<dbReference type="GO" id="GO:0005886">
    <property type="term" value="C:plasma membrane"/>
    <property type="evidence" value="ECO:0007669"/>
    <property type="project" value="UniProtKB-SubCell"/>
</dbReference>
<dbReference type="EMBL" id="BOPZ01000005">
    <property type="protein sequence ID" value="GIM28270.1"/>
    <property type="molecule type" value="Genomic_DNA"/>
</dbReference>
<dbReference type="Pfam" id="PF02588">
    <property type="entry name" value="YitT_membrane"/>
    <property type="match status" value="1"/>
</dbReference>
<dbReference type="PIRSF" id="PIRSF006483">
    <property type="entry name" value="Membrane_protein_YitT"/>
    <property type="match status" value="1"/>
</dbReference>
<feature type="transmembrane region" description="Helical" evidence="6">
    <location>
        <begin position="148"/>
        <end position="167"/>
    </location>
</feature>
<sequence length="281" mass="30654">MKNIIKQYIFITIGMVLITISLEYLFYPNGVAAGGIAGFAIVINKLTGISAGALMIILNIVLFALAFLLIGGGFGTKSIYATFGLSVLLWFFDSFVKPTPITDNLVLVAVFGSAIQSVGLAIIFNNNSSTGGTSIVAKVLNKYFHIDIGRSLLITDFIVTLLAVYAFGVEKGMFGLISVFITGTLIDKVIEGFNLCKTVFVISTKSEEIAQFIIDDLIRGCTFIDGKGAYTKEKTTMIYAVINRRQFILLKNKIKELDPGAFMTVTDTREVLGEGFKEWVE</sequence>
<dbReference type="InterPro" id="IPR015867">
    <property type="entry name" value="N-reg_PII/ATP_PRibTrfase_C"/>
</dbReference>
<evidence type="ECO:0000256" key="3">
    <source>
        <dbReference type="ARBA" id="ARBA00022692"/>
    </source>
</evidence>
<dbReference type="Gene3D" id="3.30.70.120">
    <property type="match status" value="1"/>
</dbReference>
<evidence type="ECO:0000313" key="8">
    <source>
        <dbReference type="EMBL" id="GIM28270.1"/>
    </source>
</evidence>
<dbReference type="Proteomes" id="UP000679179">
    <property type="component" value="Unassembled WGS sequence"/>
</dbReference>
<proteinExistence type="predicted"/>
<gene>
    <name evidence="8" type="ORF">CPJCM30710_09360</name>
</gene>
<evidence type="ECO:0000256" key="1">
    <source>
        <dbReference type="ARBA" id="ARBA00004651"/>
    </source>
</evidence>
<feature type="transmembrane region" description="Helical" evidence="6">
    <location>
        <begin position="108"/>
        <end position="127"/>
    </location>
</feature>
<keyword evidence="9" id="KW-1185">Reference proteome</keyword>
<dbReference type="InterPro" id="IPR051461">
    <property type="entry name" value="UPF0750_membrane"/>
</dbReference>
<evidence type="ECO:0000256" key="2">
    <source>
        <dbReference type="ARBA" id="ARBA00022475"/>
    </source>
</evidence>
<reference evidence="8" key="1">
    <citation type="submission" date="2021-03" db="EMBL/GenBank/DDBJ databases">
        <title>Taxonomic study of Clostridium polyendosporum from meadow-gley soil under rice.</title>
        <authorList>
            <person name="Kobayashi H."/>
            <person name="Tanizawa Y."/>
            <person name="Yagura M."/>
        </authorList>
    </citation>
    <scope>NUCLEOTIDE SEQUENCE</scope>
    <source>
        <strain evidence="8">JCM 30710</strain>
    </source>
</reference>
<comment type="subcellular location">
    <subcellularLocation>
        <location evidence="1">Cell membrane</location>
        <topology evidence="1">Multi-pass membrane protein</topology>
    </subcellularLocation>
</comment>
<keyword evidence="4 6" id="KW-1133">Transmembrane helix</keyword>
<evidence type="ECO:0000256" key="4">
    <source>
        <dbReference type="ARBA" id="ARBA00022989"/>
    </source>
</evidence>
<keyword evidence="2" id="KW-1003">Cell membrane</keyword>